<dbReference type="PANTHER" id="PTHR42681">
    <property type="entry name" value="MALONYL-COA-ACYL CARRIER PROTEIN TRANSACYLASE, MITOCHONDRIAL"/>
    <property type="match status" value="1"/>
</dbReference>
<evidence type="ECO:0000313" key="9">
    <source>
        <dbReference type="EMBL" id="RIY35361.1"/>
    </source>
</evidence>
<dbReference type="Pfam" id="PF00698">
    <property type="entry name" value="Acyl_transf_1"/>
    <property type="match status" value="1"/>
</dbReference>
<name>A0A3A1YCU4_9GAMM</name>
<dbReference type="Proteomes" id="UP000265916">
    <property type="component" value="Unassembled WGS sequence"/>
</dbReference>
<dbReference type="PIRSF" id="PIRSF000446">
    <property type="entry name" value="Mct"/>
    <property type="match status" value="1"/>
</dbReference>
<keyword evidence="3 6" id="KW-0808">Transferase</keyword>
<comment type="caution">
    <text evidence="9">The sequence shown here is derived from an EMBL/GenBank/DDBJ whole genome shotgun (WGS) entry which is preliminary data.</text>
</comment>
<dbReference type="Gene3D" id="3.30.70.250">
    <property type="entry name" value="Malonyl-CoA ACP transacylase, ACP-binding"/>
    <property type="match status" value="1"/>
</dbReference>
<dbReference type="OrthoDB" id="9808564at2"/>
<feature type="domain" description="Malonyl-CoA:ACP transacylase (MAT)" evidence="8">
    <location>
        <begin position="6"/>
        <end position="307"/>
    </location>
</feature>
<sequence>MKLAFVFPGQGSQSVGMLKDLAEKYPEVQEYYAQASNVLGYDLWDVVQNNAEKLGNTEVTQPALLTASYAIYQIIRKEYPNLKPEYMAGHSLGEYSALTCAGVLNFTDAVKLVQLRGKYMQEAVQDGGAMYAILGLDDQTVIDVCQQVAQQTGEVISAVNFNCPGQVVIAGTKTAAASASEALKAAGAKRAVELAVSAPSHCVLMQPAADNMLTVLENTEFNPANVPVVHNTDLSVSSSKEQYIDALIKQLVGPVLWTQTVEKLVNENGVTHFIEVGPNKVLTGLQGKITKDASCQAVNTIESLAKLAELN</sequence>
<dbReference type="InterPro" id="IPR014043">
    <property type="entry name" value="Acyl_transferase_dom"/>
</dbReference>
<dbReference type="InterPro" id="IPR001227">
    <property type="entry name" value="Ac_transferase_dom_sf"/>
</dbReference>
<evidence type="ECO:0000259" key="8">
    <source>
        <dbReference type="SMART" id="SM00827"/>
    </source>
</evidence>
<protein>
    <recommendedName>
        <fullName evidence="2 6">Malonyl CoA-acyl carrier protein transacylase</fullName>
        <ecNumber evidence="1 6">2.3.1.39</ecNumber>
    </recommendedName>
</protein>
<evidence type="ECO:0000256" key="6">
    <source>
        <dbReference type="PIRNR" id="PIRNR000446"/>
    </source>
</evidence>
<dbReference type="InterPro" id="IPR004410">
    <property type="entry name" value="Malonyl_CoA-ACP_transAc_FabD"/>
</dbReference>
<dbReference type="NCBIfam" id="TIGR00128">
    <property type="entry name" value="fabD"/>
    <property type="match status" value="1"/>
</dbReference>
<dbReference type="SUPFAM" id="SSF52151">
    <property type="entry name" value="FabD/lysophospholipase-like"/>
    <property type="match status" value="1"/>
</dbReference>
<gene>
    <name evidence="9" type="primary">fabD</name>
    <name evidence="9" type="ORF">CKF58_06765</name>
</gene>
<proteinExistence type="inferred from homology"/>
<dbReference type="InterPro" id="IPR024925">
    <property type="entry name" value="Malonyl_CoA-ACP_transAc"/>
</dbReference>
<dbReference type="InterPro" id="IPR050858">
    <property type="entry name" value="Mal-CoA-ACP_Trans/PKS_FabD"/>
</dbReference>
<reference evidence="9 10" key="1">
    <citation type="submission" date="2017-08" db="EMBL/GenBank/DDBJ databases">
        <title>Reclassification of Bisgaard taxon 37 and 44.</title>
        <authorList>
            <person name="Christensen H."/>
        </authorList>
    </citation>
    <scope>NUCLEOTIDE SEQUENCE [LARGE SCALE GENOMIC DNA]</scope>
    <source>
        <strain evidence="9 10">111</strain>
    </source>
</reference>
<dbReference type="Gene3D" id="3.40.366.10">
    <property type="entry name" value="Malonyl-Coenzyme A Acyl Carrier Protein, domain 2"/>
    <property type="match status" value="1"/>
</dbReference>
<organism evidence="9 10">
    <name type="scientific">Psittacicella hinzii</name>
    <dbReference type="NCBI Taxonomy" id="2028575"/>
    <lineage>
        <taxon>Bacteria</taxon>
        <taxon>Pseudomonadati</taxon>
        <taxon>Pseudomonadota</taxon>
        <taxon>Gammaproteobacteria</taxon>
        <taxon>Pasteurellales</taxon>
        <taxon>Psittacicellaceae</taxon>
        <taxon>Psittacicella</taxon>
    </lineage>
</organism>
<evidence type="ECO:0000256" key="7">
    <source>
        <dbReference type="PIRSR" id="PIRSR000446-1"/>
    </source>
</evidence>
<evidence type="ECO:0000256" key="2">
    <source>
        <dbReference type="ARBA" id="ARBA00018953"/>
    </source>
</evidence>
<dbReference type="AlphaFoldDB" id="A0A3A1YCU4"/>
<evidence type="ECO:0000256" key="4">
    <source>
        <dbReference type="ARBA" id="ARBA00023315"/>
    </source>
</evidence>
<dbReference type="GO" id="GO:0004314">
    <property type="term" value="F:[acyl-carrier-protein] S-malonyltransferase activity"/>
    <property type="evidence" value="ECO:0007669"/>
    <property type="project" value="UniProtKB-EC"/>
</dbReference>
<accession>A0A3A1YCU4</accession>
<feature type="active site" evidence="7">
    <location>
        <position position="201"/>
    </location>
</feature>
<dbReference type="InterPro" id="IPR016035">
    <property type="entry name" value="Acyl_Trfase/lysoPLipase"/>
</dbReference>
<dbReference type="InterPro" id="IPR016036">
    <property type="entry name" value="Malonyl_transacylase_ACP-bd"/>
</dbReference>
<dbReference type="EMBL" id="NRJG01000135">
    <property type="protein sequence ID" value="RIY35361.1"/>
    <property type="molecule type" value="Genomic_DNA"/>
</dbReference>
<evidence type="ECO:0000256" key="5">
    <source>
        <dbReference type="ARBA" id="ARBA00048462"/>
    </source>
</evidence>
<dbReference type="PANTHER" id="PTHR42681:SF1">
    <property type="entry name" value="MALONYL-COA-ACYL CARRIER PROTEIN TRANSACYLASE, MITOCHONDRIAL"/>
    <property type="match status" value="1"/>
</dbReference>
<dbReference type="SUPFAM" id="SSF55048">
    <property type="entry name" value="Probable ACP-binding domain of malonyl-CoA ACP transacylase"/>
    <property type="match status" value="1"/>
</dbReference>
<dbReference type="FunFam" id="3.30.70.250:FF:000001">
    <property type="entry name" value="Malonyl CoA-acyl carrier protein transacylase"/>
    <property type="match status" value="1"/>
</dbReference>
<dbReference type="RefSeq" id="WP_119532266.1">
    <property type="nucleotide sequence ID" value="NZ_JBHSSP010000005.1"/>
</dbReference>
<dbReference type="GO" id="GO:0005829">
    <property type="term" value="C:cytosol"/>
    <property type="evidence" value="ECO:0007669"/>
    <property type="project" value="TreeGrafter"/>
</dbReference>
<dbReference type="SMART" id="SM00827">
    <property type="entry name" value="PKS_AT"/>
    <property type="match status" value="1"/>
</dbReference>
<comment type="catalytic activity">
    <reaction evidence="5 6">
        <text>holo-[ACP] + malonyl-CoA = malonyl-[ACP] + CoA</text>
        <dbReference type="Rhea" id="RHEA:41792"/>
        <dbReference type="Rhea" id="RHEA-COMP:9623"/>
        <dbReference type="Rhea" id="RHEA-COMP:9685"/>
        <dbReference type="ChEBI" id="CHEBI:57287"/>
        <dbReference type="ChEBI" id="CHEBI:57384"/>
        <dbReference type="ChEBI" id="CHEBI:64479"/>
        <dbReference type="ChEBI" id="CHEBI:78449"/>
        <dbReference type="EC" id="2.3.1.39"/>
    </reaction>
</comment>
<keyword evidence="10" id="KW-1185">Reference proteome</keyword>
<dbReference type="EC" id="2.3.1.39" evidence="1 6"/>
<comment type="similarity">
    <text evidence="6">Belongs to the fabD family.</text>
</comment>
<keyword evidence="4 6" id="KW-0012">Acyltransferase</keyword>
<dbReference type="GO" id="GO:0006633">
    <property type="term" value="P:fatty acid biosynthetic process"/>
    <property type="evidence" value="ECO:0007669"/>
    <property type="project" value="TreeGrafter"/>
</dbReference>
<evidence type="ECO:0000256" key="3">
    <source>
        <dbReference type="ARBA" id="ARBA00022679"/>
    </source>
</evidence>
<evidence type="ECO:0000256" key="1">
    <source>
        <dbReference type="ARBA" id="ARBA00013258"/>
    </source>
</evidence>
<evidence type="ECO:0000313" key="10">
    <source>
        <dbReference type="Proteomes" id="UP000265916"/>
    </source>
</evidence>
<feature type="active site" evidence="7">
    <location>
        <position position="91"/>
    </location>
</feature>